<dbReference type="OrthoDB" id="6136201at2759"/>
<dbReference type="GeneID" id="108918516"/>
<evidence type="ECO:0000256" key="1">
    <source>
        <dbReference type="ARBA" id="ARBA00007105"/>
    </source>
</evidence>
<evidence type="ECO:0000313" key="3">
    <source>
        <dbReference type="Ensembl" id="ENSSFOP00015027488.1"/>
    </source>
</evidence>
<dbReference type="KEGG" id="sfm:108918516"/>
<dbReference type="RefSeq" id="XP_018581366.1">
    <property type="nucleotide sequence ID" value="XM_018725850.2"/>
</dbReference>
<reference evidence="3 4" key="1">
    <citation type="submission" date="2019-04" db="EMBL/GenBank/DDBJ databases">
        <authorList>
            <consortium name="Wellcome Sanger Institute Data Sharing"/>
        </authorList>
    </citation>
    <scope>NUCLEOTIDE SEQUENCE [LARGE SCALE GENOMIC DNA]</scope>
</reference>
<organism evidence="3 4">
    <name type="scientific">Scleropages formosus</name>
    <name type="common">Asian bonytongue</name>
    <name type="synonym">Osteoglossum formosum</name>
    <dbReference type="NCBI Taxonomy" id="113540"/>
    <lineage>
        <taxon>Eukaryota</taxon>
        <taxon>Metazoa</taxon>
        <taxon>Chordata</taxon>
        <taxon>Craniata</taxon>
        <taxon>Vertebrata</taxon>
        <taxon>Euteleostomi</taxon>
        <taxon>Actinopterygii</taxon>
        <taxon>Neopterygii</taxon>
        <taxon>Teleostei</taxon>
        <taxon>Osteoglossocephala</taxon>
        <taxon>Osteoglossomorpha</taxon>
        <taxon>Osteoglossiformes</taxon>
        <taxon>Osteoglossidae</taxon>
        <taxon>Scleropages</taxon>
    </lineage>
</organism>
<evidence type="ECO:0000313" key="4">
    <source>
        <dbReference type="Proteomes" id="UP000694397"/>
    </source>
</evidence>
<keyword evidence="4" id="KW-1185">Reference proteome</keyword>
<feature type="compositionally biased region" description="Low complexity" evidence="2">
    <location>
        <begin position="377"/>
        <end position="389"/>
    </location>
</feature>
<proteinExistence type="inferred from homology"/>
<dbReference type="Ensembl" id="ENSSFOT00015027798.2">
    <property type="protein sequence ID" value="ENSSFOP00015027488.1"/>
    <property type="gene ID" value="ENSSFOG00015017659.2"/>
</dbReference>
<dbReference type="InterPro" id="IPR009816">
    <property type="entry name" value="SPATS2-like"/>
</dbReference>
<evidence type="ECO:0000256" key="2">
    <source>
        <dbReference type="SAM" id="MobiDB-lite"/>
    </source>
</evidence>
<dbReference type="PANTHER" id="PTHR15623:SF11">
    <property type="entry name" value="SPERMATOGENESIS-ASSOCIATED SERINE-RICH PROTEIN 2"/>
    <property type="match status" value="1"/>
</dbReference>
<dbReference type="GeneTree" id="ENSGT00390000001138"/>
<feature type="compositionally biased region" description="Low complexity" evidence="2">
    <location>
        <begin position="143"/>
        <end position="166"/>
    </location>
</feature>
<feature type="region of interest" description="Disordered" evidence="2">
    <location>
        <begin position="84"/>
        <end position="214"/>
    </location>
</feature>
<feature type="compositionally biased region" description="Polar residues" evidence="2">
    <location>
        <begin position="437"/>
        <end position="452"/>
    </location>
</feature>
<dbReference type="PANTHER" id="PTHR15623">
    <property type="entry name" value="SPERMATOGENESIS-ASSOCIATED SERINE-RICH PROTEIN 2-RELATED"/>
    <property type="match status" value="1"/>
</dbReference>
<dbReference type="SUPFAM" id="SSF46934">
    <property type="entry name" value="UBA-like"/>
    <property type="match status" value="1"/>
</dbReference>
<comment type="similarity">
    <text evidence="1">Belongs to the SPATS2 family.</text>
</comment>
<feature type="compositionally biased region" description="Polar residues" evidence="2">
    <location>
        <begin position="472"/>
        <end position="492"/>
    </location>
</feature>
<name>A0A8C9S7J9_SCLFO</name>
<dbReference type="Pfam" id="PF07139">
    <property type="entry name" value="SPATS2-like"/>
    <property type="match status" value="1"/>
</dbReference>
<dbReference type="Proteomes" id="UP000694397">
    <property type="component" value="Chromosome 22"/>
</dbReference>
<feature type="compositionally biased region" description="Low complexity" evidence="2">
    <location>
        <begin position="460"/>
        <end position="471"/>
    </location>
</feature>
<dbReference type="GO" id="GO:0005737">
    <property type="term" value="C:cytoplasm"/>
    <property type="evidence" value="ECO:0007669"/>
    <property type="project" value="TreeGrafter"/>
</dbReference>
<accession>A0A8C9S7J9</accession>
<feature type="compositionally biased region" description="Basic residues" evidence="2">
    <location>
        <begin position="188"/>
        <end position="201"/>
    </location>
</feature>
<dbReference type="AlphaFoldDB" id="A0A8C9S7J9"/>
<reference evidence="3" key="2">
    <citation type="submission" date="2025-08" db="UniProtKB">
        <authorList>
            <consortium name="Ensembl"/>
        </authorList>
    </citation>
    <scope>IDENTIFICATION</scope>
</reference>
<feature type="compositionally biased region" description="Polar residues" evidence="2">
    <location>
        <begin position="98"/>
        <end position="113"/>
    </location>
</feature>
<dbReference type="InterPro" id="IPR009060">
    <property type="entry name" value="UBA-like_sf"/>
</dbReference>
<dbReference type="RefSeq" id="XP_018581367.1">
    <property type="nucleotide sequence ID" value="XM_018725851.2"/>
</dbReference>
<feature type="region of interest" description="Disordered" evidence="2">
    <location>
        <begin position="376"/>
        <end position="503"/>
    </location>
</feature>
<protein>
    <submittedName>
        <fullName evidence="3">Spermatogenesis-associated serine-rich protein 2-like</fullName>
    </submittedName>
</protein>
<reference evidence="3" key="3">
    <citation type="submission" date="2025-09" db="UniProtKB">
        <authorList>
            <consortium name="Ensembl"/>
        </authorList>
    </citation>
    <scope>IDENTIFICATION</scope>
</reference>
<sequence length="503" mass="54774">MARRSCPKDPTGVVFDMHSKMVMSQGGTFEGMKEKINAVRAIVPNRSNNEIILVLQHFENSVDNAVQAFVEGSATEILKEWNVTGKKKPKKKKKSKSQQNNQTDPVQAQSTSLPDGKDAVNGLHGNGTAPDGDSADSLSEQLDSASQDASEQDSEAALPEVPEAAPGTKMDLKPNNPSPPSSRWQAGRSRKGPARAPKGSKGRVPLDCTSQQEPALSLSVPGEAHPVGAGNKKIAPNIDKSVKDLYRCTASLTRYRVVVKEEMDSSIKKIKHTFAELQSCLIDREVALLAEMDKVKAEAMAILDTRQKKAESLRRLSDQSPAMTEDKLSELRADIKHFVSERKYDEELGKAVKFTHDLEPLRKSIMSFGHVYHPQTSYSNRSRYSSSSSVAHSAMVRRQPLDSGCGLRDEVSTKSQPQRPGQQLGGHRHHSGPQVDHNLSCTGHRYQNQNNRGPAPGPDSASHASSLPSTSGNGLSRSTALSSRCSNPTLNGLPQRPPRVHRP</sequence>
<gene>
    <name evidence="3" type="primary">LOC108918516</name>
</gene>
<feature type="compositionally biased region" description="Basic residues" evidence="2">
    <location>
        <begin position="85"/>
        <end position="96"/>
    </location>
</feature>